<comment type="caution">
    <text evidence="5">The sequence shown here is derived from an EMBL/GenBank/DDBJ whole genome shotgun (WGS) entry which is preliminary data.</text>
</comment>
<dbReference type="AlphaFoldDB" id="A0AAU9IAM7"/>
<evidence type="ECO:0000256" key="1">
    <source>
        <dbReference type="ARBA" id="ARBA00009986"/>
    </source>
</evidence>
<dbReference type="InterPro" id="IPR015590">
    <property type="entry name" value="Aldehyde_DH_dom"/>
</dbReference>
<dbReference type="Proteomes" id="UP001162131">
    <property type="component" value="Unassembled WGS sequence"/>
</dbReference>
<dbReference type="Pfam" id="PF00171">
    <property type="entry name" value="Aldedh"/>
    <property type="match status" value="1"/>
</dbReference>
<dbReference type="PANTHER" id="PTHR43217:SF1">
    <property type="entry name" value="SUCCINATE SEMIALDEHYDE DEHYDROGENASE [NAD(P)+] SAD"/>
    <property type="match status" value="1"/>
</dbReference>
<dbReference type="InterPro" id="IPR044148">
    <property type="entry name" value="ALDH_GabD1-like"/>
</dbReference>
<proteinExistence type="inferred from homology"/>
<feature type="domain" description="Aldehyde dehydrogenase" evidence="4">
    <location>
        <begin position="8"/>
        <end position="451"/>
    </location>
</feature>
<evidence type="ECO:0000313" key="5">
    <source>
        <dbReference type="EMBL" id="CAG9312079.1"/>
    </source>
</evidence>
<dbReference type="Gene3D" id="3.40.309.10">
    <property type="entry name" value="Aldehyde Dehydrogenase, Chain A, domain 2"/>
    <property type="match status" value="1"/>
</dbReference>
<evidence type="ECO:0000313" key="6">
    <source>
        <dbReference type="Proteomes" id="UP001162131"/>
    </source>
</evidence>
<name>A0AAU9IAM7_9CILI</name>
<dbReference type="GO" id="GO:0004777">
    <property type="term" value="F:succinate-semialdehyde dehydrogenase (NAD+) activity"/>
    <property type="evidence" value="ECO:0007669"/>
    <property type="project" value="TreeGrafter"/>
</dbReference>
<keyword evidence="2" id="KW-0521">NADP</keyword>
<dbReference type="FunFam" id="3.40.309.10:FF:000009">
    <property type="entry name" value="Aldehyde dehydrogenase A"/>
    <property type="match status" value="1"/>
</dbReference>
<dbReference type="SUPFAM" id="SSF53720">
    <property type="entry name" value="ALDH-like"/>
    <property type="match status" value="1"/>
</dbReference>
<reference evidence="5" key="1">
    <citation type="submission" date="2021-09" db="EMBL/GenBank/DDBJ databases">
        <authorList>
            <consortium name="AG Swart"/>
            <person name="Singh M."/>
            <person name="Singh A."/>
            <person name="Seah K."/>
            <person name="Emmerich C."/>
        </authorList>
    </citation>
    <scope>NUCLEOTIDE SEQUENCE</scope>
    <source>
        <strain evidence="5">ATCC30299</strain>
    </source>
</reference>
<dbReference type="InterPro" id="IPR016161">
    <property type="entry name" value="Ald_DH/histidinol_DH"/>
</dbReference>
<dbReference type="PANTHER" id="PTHR43217">
    <property type="entry name" value="SUCCINATE SEMIALDEHYDE DEHYDROGENASE [NAD(P)+] SAD"/>
    <property type="match status" value="1"/>
</dbReference>
<evidence type="ECO:0000256" key="2">
    <source>
        <dbReference type="ARBA" id="ARBA00022857"/>
    </source>
</evidence>
<dbReference type="CDD" id="cd07100">
    <property type="entry name" value="ALDH_SSADH1_GabD1"/>
    <property type="match status" value="1"/>
</dbReference>
<evidence type="ECO:0000256" key="3">
    <source>
        <dbReference type="ARBA" id="ARBA00023002"/>
    </source>
</evidence>
<protein>
    <recommendedName>
        <fullName evidence="4">Aldehyde dehydrogenase domain-containing protein</fullName>
    </recommendedName>
</protein>
<keyword evidence="6" id="KW-1185">Reference proteome</keyword>
<dbReference type="InterPro" id="IPR016163">
    <property type="entry name" value="Ald_DH_C"/>
</dbReference>
<dbReference type="InterPro" id="IPR047110">
    <property type="entry name" value="GABD/Sad-like"/>
</dbReference>
<comment type="similarity">
    <text evidence="1">Belongs to the aldehyde dehydrogenase family.</text>
</comment>
<dbReference type="EMBL" id="CAJZBQ010000005">
    <property type="protein sequence ID" value="CAG9312079.1"/>
    <property type="molecule type" value="Genomic_DNA"/>
</dbReference>
<evidence type="ECO:0000259" key="4">
    <source>
        <dbReference type="Pfam" id="PF00171"/>
    </source>
</evidence>
<dbReference type="GO" id="GO:0004030">
    <property type="term" value="F:aldehyde dehydrogenase [NAD(P)+] activity"/>
    <property type="evidence" value="ECO:0007669"/>
    <property type="project" value="InterPro"/>
</dbReference>
<dbReference type="Gene3D" id="3.40.605.10">
    <property type="entry name" value="Aldehyde Dehydrogenase, Chain A, domain 1"/>
    <property type="match status" value="1"/>
</dbReference>
<gene>
    <name evidence="5" type="ORF">BSTOLATCC_MIC5334</name>
</gene>
<sequence length="455" mass="49991">MAQRLFISQNPFTQAYIRSFDFISAAQLDYTIDASYQAFLRHSKTSFKERGEKMKRLGDLLRKDHENLARLMTQEMGKPIGQSKGEVLKCADCCDYYADNAEKLLAPTHYDIPGSKVYVNYEPLGPLFIIMPFNFPLWMPLKCGIPHLMAGNTIILKHAENVPQVAQALDNITSDAGFVHEFKNVFINMDQVQRTIADNRIRGVSLTGSIGAGRNVAAMAGMGLKKCVLELGGSDPFIVLGDADVKAAAKTAVMARLQGCGQVCISAKRFIVDASVHSAFVKHLIAELKTWQYGDPLNPETKLGPLARPDLLNNVVTQVERSIKMGAKLEHGGKILNPTQYEPAVLTHVTPNMPVMREETFGPVFAISKVKDTEEAIRLANNTEFGLGGMIFTADAQKAENEIVPRIDAGMVFVNDVSKSIIQVPFGGMKNSGLGRELGEGIKEFTVLKTISIKK</sequence>
<accession>A0AAU9IAM7</accession>
<keyword evidence="3" id="KW-0560">Oxidoreductase</keyword>
<dbReference type="InterPro" id="IPR016162">
    <property type="entry name" value="Ald_DH_N"/>
</dbReference>
<organism evidence="5 6">
    <name type="scientific">Blepharisma stoltei</name>
    <dbReference type="NCBI Taxonomy" id="1481888"/>
    <lineage>
        <taxon>Eukaryota</taxon>
        <taxon>Sar</taxon>
        <taxon>Alveolata</taxon>
        <taxon>Ciliophora</taxon>
        <taxon>Postciliodesmatophora</taxon>
        <taxon>Heterotrichea</taxon>
        <taxon>Heterotrichida</taxon>
        <taxon>Blepharismidae</taxon>
        <taxon>Blepharisma</taxon>
    </lineage>
</organism>